<proteinExistence type="predicted"/>
<dbReference type="EMBL" id="DVOJ01000007">
    <property type="protein sequence ID" value="HIV01369.1"/>
    <property type="molecule type" value="Genomic_DNA"/>
</dbReference>
<name>A0A9D1NES7_9FIRM</name>
<comment type="caution">
    <text evidence="2">The sequence shown here is derived from an EMBL/GenBank/DDBJ whole genome shotgun (WGS) entry which is preliminary data.</text>
</comment>
<dbReference type="AlphaFoldDB" id="A0A9D1NES7"/>
<dbReference type="Proteomes" id="UP000886861">
    <property type="component" value="Unassembled WGS sequence"/>
</dbReference>
<organism evidence="2 3">
    <name type="scientific">Candidatus Caccopulliclostridium gallistercoris</name>
    <dbReference type="NCBI Taxonomy" id="2840719"/>
    <lineage>
        <taxon>Bacteria</taxon>
        <taxon>Bacillati</taxon>
        <taxon>Bacillota</taxon>
        <taxon>Clostridia</taxon>
        <taxon>Candidatus Caccopulliclostridium</taxon>
    </lineage>
</organism>
<evidence type="ECO:0000313" key="2">
    <source>
        <dbReference type="EMBL" id="HIV01369.1"/>
    </source>
</evidence>
<evidence type="ECO:0000259" key="1">
    <source>
        <dbReference type="Pfam" id="PF01592"/>
    </source>
</evidence>
<reference evidence="2" key="1">
    <citation type="submission" date="2020-10" db="EMBL/GenBank/DDBJ databases">
        <authorList>
            <person name="Gilroy R."/>
        </authorList>
    </citation>
    <scope>NUCLEOTIDE SEQUENCE</scope>
    <source>
        <strain evidence="2">CHK186-9395</strain>
    </source>
</reference>
<dbReference type="GO" id="GO:0051536">
    <property type="term" value="F:iron-sulfur cluster binding"/>
    <property type="evidence" value="ECO:0007669"/>
    <property type="project" value="InterPro"/>
</dbReference>
<dbReference type="PANTHER" id="PTHR10093">
    <property type="entry name" value="IRON-SULFUR CLUSTER ASSEMBLY ENZYME NIFU HOMOLOG"/>
    <property type="match status" value="1"/>
</dbReference>
<protein>
    <submittedName>
        <fullName evidence="2">Iron-sulfur cluster assembly scaffold protein</fullName>
    </submittedName>
</protein>
<dbReference type="Pfam" id="PF01592">
    <property type="entry name" value="NifU_N"/>
    <property type="match status" value="1"/>
</dbReference>
<reference evidence="2" key="2">
    <citation type="journal article" date="2021" name="PeerJ">
        <title>Extensive microbial diversity within the chicken gut microbiome revealed by metagenomics and culture.</title>
        <authorList>
            <person name="Gilroy R."/>
            <person name="Ravi A."/>
            <person name="Getino M."/>
            <person name="Pursley I."/>
            <person name="Horton D.L."/>
            <person name="Alikhan N.F."/>
            <person name="Baker D."/>
            <person name="Gharbi K."/>
            <person name="Hall N."/>
            <person name="Watson M."/>
            <person name="Adriaenssens E.M."/>
            <person name="Foster-Nyarko E."/>
            <person name="Jarju S."/>
            <person name="Secka A."/>
            <person name="Antonio M."/>
            <person name="Oren A."/>
            <person name="Chaudhuri R.R."/>
            <person name="La Ragione R."/>
            <person name="Hildebrand F."/>
            <person name="Pallen M.J."/>
        </authorList>
    </citation>
    <scope>NUCLEOTIDE SEQUENCE</scope>
    <source>
        <strain evidence="2">CHK186-9395</strain>
    </source>
</reference>
<dbReference type="InterPro" id="IPR002871">
    <property type="entry name" value="NIF_FeS_clus_asmbl_NifU_N"/>
</dbReference>
<dbReference type="CDD" id="cd06664">
    <property type="entry name" value="IscU_like"/>
    <property type="match status" value="1"/>
</dbReference>
<evidence type="ECO:0000313" key="3">
    <source>
        <dbReference type="Proteomes" id="UP000886861"/>
    </source>
</evidence>
<sequence length="134" mass="14685">MYTQKVINIFKNPKNAGGLHGANATSKVTDNSCGDIIKLYLKVNEEGIIEEAKFKTFGCTASIASSSMLCDMVKGLSIEEAEEITANDVLEELGGLPAEKVHCASLVEEALREAIADYFKRLEKELKKQQAEEE</sequence>
<gene>
    <name evidence="2" type="ORF">IAA62_02290</name>
</gene>
<dbReference type="SUPFAM" id="SSF82649">
    <property type="entry name" value="SufE/NifU"/>
    <property type="match status" value="1"/>
</dbReference>
<dbReference type="GO" id="GO:0016226">
    <property type="term" value="P:iron-sulfur cluster assembly"/>
    <property type="evidence" value="ECO:0007669"/>
    <property type="project" value="InterPro"/>
</dbReference>
<accession>A0A9D1NES7</accession>
<dbReference type="Gene3D" id="3.90.1010.10">
    <property type="match status" value="1"/>
</dbReference>
<feature type="domain" description="NIF system FeS cluster assembly NifU N-terminal" evidence="1">
    <location>
        <begin position="1"/>
        <end position="122"/>
    </location>
</feature>
<dbReference type="GO" id="GO:0005506">
    <property type="term" value="F:iron ion binding"/>
    <property type="evidence" value="ECO:0007669"/>
    <property type="project" value="InterPro"/>
</dbReference>